<accession>A0ABX0Z1T5</accession>
<evidence type="ECO:0000313" key="2">
    <source>
        <dbReference type="EMBL" id="NJP17165.1"/>
    </source>
</evidence>
<name>A0ABX0Z1T5_STRTL</name>
<dbReference type="Proteomes" id="UP000635996">
    <property type="component" value="Unassembled WGS sequence"/>
</dbReference>
<feature type="transmembrane region" description="Helical" evidence="1">
    <location>
        <begin position="12"/>
        <end position="34"/>
    </location>
</feature>
<keyword evidence="3" id="KW-1185">Reference proteome</keyword>
<organism evidence="2 3">
    <name type="scientific">Streptomyces thermoviolaceus subsp. thermoviolaceus</name>
    <dbReference type="NCBI Taxonomy" id="66860"/>
    <lineage>
        <taxon>Bacteria</taxon>
        <taxon>Bacillati</taxon>
        <taxon>Actinomycetota</taxon>
        <taxon>Actinomycetes</taxon>
        <taxon>Kitasatosporales</taxon>
        <taxon>Streptomycetaceae</taxon>
        <taxon>Streptomyces</taxon>
    </lineage>
</organism>
<comment type="caution">
    <text evidence="2">The sequence shown here is derived from an EMBL/GenBank/DDBJ whole genome shotgun (WGS) entry which is preliminary data.</text>
</comment>
<sequence>MSPPPKKRRVGLIVGITGGVVGVLVIVGIVLALIGTAAGGGFPEAKFRLTLPKTLVDGSFQLEQDLSDTKGQEIEEEANGAWDAKDTKAVVGQYSQGGDRTRGALVLSGFYGRFKNTDKARRNMLEGAAEADGVTLEAGPKDFPRSGEPTISCEVLTQEELGTTLTYPTCSWADGNTGAIIVVMDSDTLGQDASEIDLEHYAEVTRQVRSETVKPIG</sequence>
<proteinExistence type="predicted"/>
<evidence type="ECO:0008006" key="4">
    <source>
        <dbReference type="Google" id="ProtNLM"/>
    </source>
</evidence>
<protein>
    <recommendedName>
        <fullName evidence="4">Secreted protein</fullName>
    </recommendedName>
</protein>
<dbReference type="EMBL" id="JAATEL010000034">
    <property type="protein sequence ID" value="NJP17165.1"/>
    <property type="molecule type" value="Genomic_DNA"/>
</dbReference>
<gene>
    <name evidence="2" type="ORF">HCJ95_23545</name>
</gene>
<reference evidence="2 3" key="1">
    <citation type="submission" date="2020-03" db="EMBL/GenBank/DDBJ databases">
        <title>WGS of actinomycetes isolated from Thailand.</title>
        <authorList>
            <person name="Thawai C."/>
        </authorList>
    </citation>
    <scope>NUCLEOTIDE SEQUENCE [LARGE SCALE GENOMIC DNA]</scope>
    <source>
        <strain evidence="2 3">NBRC 13905</strain>
    </source>
</reference>
<keyword evidence="1" id="KW-0812">Transmembrane</keyword>
<evidence type="ECO:0000313" key="3">
    <source>
        <dbReference type="Proteomes" id="UP000635996"/>
    </source>
</evidence>
<keyword evidence="1" id="KW-1133">Transmembrane helix</keyword>
<keyword evidence="1" id="KW-0472">Membrane</keyword>
<evidence type="ECO:0000256" key="1">
    <source>
        <dbReference type="SAM" id="Phobius"/>
    </source>
</evidence>